<organism evidence="9 10">
    <name type="scientific">Myripristis murdjan</name>
    <name type="common">pinecone soldierfish</name>
    <dbReference type="NCBI Taxonomy" id="586833"/>
    <lineage>
        <taxon>Eukaryota</taxon>
        <taxon>Metazoa</taxon>
        <taxon>Chordata</taxon>
        <taxon>Craniata</taxon>
        <taxon>Vertebrata</taxon>
        <taxon>Euteleostomi</taxon>
        <taxon>Actinopterygii</taxon>
        <taxon>Neopterygii</taxon>
        <taxon>Teleostei</taxon>
        <taxon>Neoteleostei</taxon>
        <taxon>Acanthomorphata</taxon>
        <taxon>Holocentriformes</taxon>
        <taxon>Holocentridae</taxon>
        <taxon>Myripristis</taxon>
    </lineage>
</organism>
<dbReference type="PANTHER" id="PTHR22930:SF206">
    <property type="entry name" value="NUCLEASE HARBI1"/>
    <property type="match status" value="1"/>
</dbReference>
<dbReference type="OrthoDB" id="2668416at2759"/>
<evidence type="ECO:0000256" key="5">
    <source>
        <dbReference type="ARBA" id="ARBA00022723"/>
    </source>
</evidence>
<evidence type="ECO:0000256" key="2">
    <source>
        <dbReference type="ARBA" id="ARBA00004123"/>
    </source>
</evidence>
<keyword evidence="6" id="KW-0378">Hydrolase</keyword>
<evidence type="ECO:0000313" key="9">
    <source>
        <dbReference type="Ensembl" id="ENSMMDP00005005357.1"/>
    </source>
</evidence>
<dbReference type="Ensembl" id="ENSMMDT00005005502.1">
    <property type="protein sequence ID" value="ENSMMDP00005005357.1"/>
    <property type="gene ID" value="ENSMMDG00005002995.1"/>
</dbReference>
<dbReference type="GO" id="GO:0004518">
    <property type="term" value="F:nuclease activity"/>
    <property type="evidence" value="ECO:0007669"/>
    <property type="project" value="UniProtKB-KW"/>
</dbReference>
<keyword evidence="5" id="KW-0479">Metal-binding</keyword>
<sequence length="438" mass="50302">MAVGEQFQTNALIITSIFHMLARQAMFFRHVFDAERRIAHIREDCHTKLSRSRDRFEAERHKRLRRYRRLKAAALQVCLQQQVERKLWKREWTYGQAFWSSVLNKFDDEQWREHFRMSRSTFESVLQLLEPALSKQTTNWRKPLEARQRLAIVLWWLATPSEYRNVACLFGVGISTVCVLVRQVTAAIKRSLLKRFICLPTGDGLQSSLRGFTERGYPMCAGAVDATHIPVITPKDRPHAYCNPRGWHSVVLQAVVDHSCCFTDIYVGSPGGTPDARVLTSSPLYKKAENLDGYLFPRENARTVNGVEIPVHLIGDAAYPLKPWLMKEFSQHERLTPEQCSFNRRLGSARTVVQNAFARLKGRWRCLLKRNNVDIALVPDIVTACCILHNVCELNKEDFLPEWSAELGEDLQEPDMEAFHGDEALGPQAVRQAVMSIL</sequence>
<evidence type="ECO:0000256" key="4">
    <source>
        <dbReference type="ARBA" id="ARBA00022722"/>
    </source>
</evidence>
<reference evidence="9" key="2">
    <citation type="submission" date="2025-08" db="UniProtKB">
        <authorList>
            <consortium name="Ensembl"/>
        </authorList>
    </citation>
    <scope>IDENTIFICATION</scope>
</reference>
<dbReference type="InterPro" id="IPR027806">
    <property type="entry name" value="HARBI1_dom"/>
</dbReference>
<comment type="similarity">
    <text evidence="3">Belongs to the HARBI1 family.</text>
</comment>
<protein>
    <submittedName>
        <fullName evidence="9">Zmp:0000000634</fullName>
    </submittedName>
</protein>
<name>A0A667WSJ5_9TELE</name>
<evidence type="ECO:0000256" key="6">
    <source>
        <dbReference type="ARBA" id="ARBA00022801"/>
    </source>
</evidence>
<evidence type="ECO:0000313" key="10">
    <source>
        <dbReference type="Proteomes" id="UP000472263"/>
    </source>
</evidence>
<evidence type="ECO:0000256" key="7">
    <source>
        <dbReference type="ARBA" id="ARBA00023242"/>
    </source>
</evidence>
<dbReference type="InParanoid" id="A0A667WSJ5"/>
<keyword evidence="10" id="KW-1185">Reference proteome</keyword>
<dbReference type="GO" id="GO:0046872">
    <property type="term" value="F:metal ion binding"/>
    <property type="evidence" value="ECO:0007669"/>
    <property type="project" value="UniProtKB-KW"/>
</dbReference>
<reference evidence="9" key="3">
    <citation type="submission" date="2025-09" db="UniProtKB">
        <authorList>
            <consortium name="Ensembl"/>
        </authorList>
    </citation>
    <scope>IDENTIFICATION</scope>
</reference>
<reference evidence="9" key="1">
    <citation type="submission" date="2019-06" db="EMBL/GenBank/DDBJ databases">
        <authorList>
            <consortium name="Wellcome Sanger Institute Data Sharing"/>
        </authorList>
    </citation>
    <scope>NUCLEOTIDE SEQUENCE [LARGE SCALE GENOMIC DNA]</scope>
</reference>
<dbReference type="PANTHER" id="PTHR22930">
    <property type="match status" value="1"/>
</dbReference>
<feature type="domain" description="DDE Tnp4" evidence="8">
    <location>
        <begin position="224"/>
        <end position="390"/>
    </location>
</feature>
<evidence type="ECO:0000259" key="8">
    <source>
        <dbReference type="Pfam" id="PF13359"/>
    </source>
</evidence>
<dbReference type="GO" id="GO:0016787">
    <property type="term" value="F:hydrolase activity"/>
    <property type="evidence" value="ECO:0007669"/>
    <property type="project" value="UniProtKB-KW"/>
</dbReference>
<dbReference type="GeneTree" id="ENSGT00940000166756"/>
<keyword evidence="4" id="KW-0540">Nuclease</keyword>
<evidence type="ECO:0000256" key="1">
    <source>
        <dbReference type="ARBA" id="ARBA00001968"/>
    </source>
</evidence>
<gene>
    <name evidence="9" type="primary">zmp:0000000634</name>
</gene>
<keyword evidence="7" id="KW-0539">Nucleus</keyword>
<proteinExistence type="inferred from homology"/>
<dbReference type="FunCoup" id="A0A667WSJ5">
    <property type="interactions" value="4"/>
</dbReference>
<accession>A0A667WSJ5</accession>
<dbReference type="InterPro" id="IPR045249">
    <property type="entry name" value="HARBI1-like"/>
</dbReference>
<comment type="subcellular location">
    <subcellularLocation>
        <location evidence="2">Nucleus</location>
    </subcellularLocation>
</comment>
<comment type="cofactor">
    <cofactor evidence="1">
        <name>a divalent metal cation</name>
        <dbReference type="ChEBI" id="CHEBI:60240"/>
    </cofactor>
</comment>
<dbReference type="Proteomes" id="UP000472263">
    <property type="component" value="Chromosome 5"/>
</dbReference>
<dbReference type="GO" id="GO:0005634">
    <property type="term" value="C:nucleus"/>
    <property type="evidence" value="ECO:0007669"/>
    <property type="project" value="UniProtKB-SubCell"/>
</dbReference>
<dbReference type="AlphaFoldDB" id="A0A667WSJ5"/>
<evidence type="ECO:0000256" key="3">
    <source>
        <dbReference type="ARBA" id="ARBA00006958"/>
    </source>
</evidence>
<dbReference type="Pfam" id="PF13359">
    <property type="entry name" value="DDE_Tnp_4"/>
    <property type="match status" value="1"/>
</dbReference>